<dbReference type="Proteomes" id="UP000010552">
    <property type="component" value="Unassembled WGS sequence"/>
</dbReference>
<evidence type="ECO:0000313" key="1">
    <source>
        <dbReference type="EMBL" id="ELK02043.1"/>
    </source>
</evidence>
<accession>L5JUR6</accession>
<dbReference type="AlphaFoldDB" id="L5JUR6"/>
<dbReference type="EMBL" id="KB031148">
    <property type="protein sequence ID" value="ELK02043.1"/>
    <property type="molecule type" value="Genomic_DNA"/>
</dbReference>
<gene>
    <name evidence="1" type="ORF">PAL_GLEAN10015048</name>
</gene>
<protein>
    <submittedName>
        <fullName evidence="1">Trans-2-enoyl-CoA reductase, mitochondrial</fullName>
    </submittedName>
</protein>
<dbReference type="STRING" id="9402.L5JUR6"/>
<reference evidence="2" key="1">
    <citation type="journal article" date="2013" name="Science">
        <title>Comparative analysis of bat genomes provides insight into the evolution of flight and immunity.</title>
        <authorList>
            <person name="Zhang G."/>
            <person name="Cowled C."/>
            <person name="Shi Z."/>
            <person name="Huang Z."/>
            <person name="Bishop-Lilly K.A."/>
            <person name="Fang X."/>
            <person name="Wynne J.W."/>
            <person name="Xiong Z."/>
            <person name="Baker M.L."/>
            <person name="Zhao W."/>
            <person name="Tachedjian M."/>
            <person name="Zhu Y."/>
            <person name="Zhou P."/>
            <person name="Jiang X."/>
            <person name="Ng J."/>
            <person name="Yang L."/>
            <person name="Wu L."/>
            <person name="Xiao J."/>
            <person name="Feng Y."/>
            <person name="Chen Y."/>
            <person name="Sun X."/>
            <person name="Zhang Y."/>
            <person name="Marsh G.A."/>
            <person name="Crameri G."/>
            <person name="Broder C.C."/>
            <person name="Frey K.G."/>
            <person name="Wang L.F."/>
            <person name="Wang J."/>
        </authorList>
    </citation>
    <scope>NUCLEOTIDE SEQUENCE [LARGE SCALE GENOMIC DNA]</scope>
</reference>
<evidence type="ECO:0000313" key="2">
    <source>
        <dbReference type="Proteomes" id="UP000010552"/>
    </source>
</evidence>
<organism evidence="1 2">
    <name type="scientific">Pteropus alecto</name>
    <name type="common">Black flying fox</name>
    <dbReference type="NCBI Taxonomy" id="9402"/>
    <lineage>
        <taxon>Eukaryota</taxon>
        <taxon>Metazoa</taxon>
        <taxon>Chordata</taxon>
        <taxon>Craniata</taxon>
        <taxon>Vertebrata</taxon>
        <taxon>Euteleostomi</taxon>
        <taxon>Mammalia</taxon>
        <taxon>Eutheria</taxon>
        <taxon>Laurasiatheria</taxon>
        <taxon>Chiroptera</taxon>
        <taxon>Yinpterochiroptera</taxon>
        <taxon>Pteropodoidea</taxon>
        <taxon>Pteropodidae</taxon>
        <taxon>Pteropodinae</taxon>
        <taxon>Pteropus</taxon>
    </lineage>
</organism>
<sequence length="149" mass="16381">MWVCCALRWSRTAARLRPGLLLSAGRCSPAAASYSASAEPSQVQALVYEHHGHPTKAIEMVSLTTLLELCRNSSVCGIDGIPRGRLGLVSLVRRSWTNTPPPRRAACVRPACRPHPPVFAASTFHLLDPRPWPTLFPSHFCEFQLVPES</sequence>
<dbReference type="InParanoid" id="L5JUR6"/>
<name>L5JUR6_PTEAL</name>
<proteinExistence type="predicted"/>
<keyword evidence="2" id="KW-1185">Reference proteome</keyword>